<dbReference type="OrthoDB" id="9804442at2"/>
<dbReference type="Proteomes" id="UP000319263">
    <property type="component" value="Chromosome"/>
</dbReference>
<proteinExistence type="inferred from homology"/>
<dbReference type="GO" id="GO:0019677">
    <property type="term" value="P:NAD+ catabolic process"/>
    <property type="evidence" value="ECO:0007669"/>
    <property type="project" value="TreeGrafter"/>
</dbReference>
<evidence type="ECO:0000313" key="12">
    <source>
        <dbReference type="Proteomes" id="UP000319263"/>
    </source>
</evidence>
<feature type="domain" description="Nudix hydrolase" evidence="10">
    <location>
        <begin position="1"/>
        <end position="136"/>
    </location>
</feature>
<dbReference type="KEGG" id="mik:FOE78_14830"/>
<evidence type="ECO:0000256" key="6">
    <source>
        <dbReference type="ARBA" id="ARBA00022842"/>
    </source>
</evidence>
<organism evidence="11 12">
    <name type="scientific">Microlunatus elymi</name>
    <dbReference type="NCBI Taxonomy" id="2596828"/>
    <lineage>
        <taxon>Bacteria</taxon>
        <taxon>Bacillati</taxon>
        <taxon>Actinomycetota</taxon>
        <taxon>Actinomycetes</taxon>
        <taxon>Propionibacteriales</taxon>
        <taxon>Propionibacteriaceae</taxon>
        <taxon>Microlunatus</taxon>
    </lineage>
</organism>
<dbReference type="PRINTS" id="PR00502">
    <property type="entry name" value="NUDIXFAMILY"/>
</dbReference>
<dbReference type="RefSeq" id="WP_143986990.1">
    <property type="nucleotide sequence ID" value="NZ_CP041692.1"/>
</dbReference>
<dbReference type="GO" id="GO:0006742">
    <property type="term" value="P:NADP+ catabolic process"/>
    <property type="evidence" value="ECO:0007669"/>
    <property type="project" value="TreeGrafter"/>
</dbReference>
<dbReference type="EMBL" id="CP041692">
    <property type="protein sequence ID" value="QDP97029.1"/>
    <property type="molecule type" value="Genomic_DNA"/>
</dbReference>
<keyword evidence="12" id="KW-1185">Reference proteome</keyword>
<comment type="similarity">
    <text evidence="3">Belongs to the Nudix hydrolase family. NudC subfamily.</text>
</comment>
<feature type="region of interest" description="Disordered" evidence="9">
    <location>
        <begin position="23"/>
        <end position="44"/>
    </location>
</feature>
<dbReference type="InterPro" id="IPR020084">
    <property type="entry name" value="NUDIX_hydrolase_CS"/>
</dbReference>
<comment type="cofactor">
    <cofactor evidence="1">
        <name>Mg(2+)</name>
        <dbReference type="ChEBI" id="CHEBI:18420"/>
    </cofactor>
</comment>
<reference evidence="11 12" key="1">
    <citation type="submission" date="2019-07" db="EMBL/GenBank/DDBJ databases">
        <title>Microlunatus dokdonensis sp. nov. isolated from the rhizospheric soil of the wild plant Elymus tsukushiensis.</title>
        <authorList>
            <person name="Ghim S.-Y."/>
            <person name="Hwang Y.-J."/>
            <person name="Son J.-S."/>
            <person name="Shin J.-H."/>
        </authorList>
    </citation>
    <scope>NUCLEOTIDE SEQUENCE [LARGE SCALE GENOMIC DNA]</scope>
    <source>
        <strain evidence="11 12">KUDC0627</strain>
    </source>
</reference>
<dbReference type="InterPro" id="IPR020476">
    <property type="entry name" value="Nudix_hydrolase"/>
</dbReference>
<dbReference type="InterPro" id="IPR000086">
    <property type="entry name" value="NUDIX_hydrolase_dom"/>
</dbReference>
<protein>
    <submittedName>
        <fullName evidence="11">NUDIX domain-containing protein</fullName>
    </submittedName>
</protein>
<dbReference type="PANTHER" id="PTHR42904:SF6">
    <property type="entry name" value="NAD-CAPPED RNA HYDROLASE NUDT12"/>
    <property type="match status" value="1"/>
</dbReference>
<dbReference type="PROSITE" id="PS51462">
    <property type="entry name" value="NUDIX"/>
    <property type="match status" value="1"/>
</dbReference>
<comment type="catalytic activity">
    <reaction evidence="7">
        <text>a 5'-end NAD(+)-phospho-ribonucleoside in mRNA + H2O = a 5'-end phospho-adenosine-phospho-ribonucleoside in mRNA + beta-nicotinamide D-ribonucleotide + 2 H(+)</text>
        <dbReference type="Rhea" id="RHEA:60876"/>
        <dbReference type="Rhea" id="RHEA-COMP:15698"/>
        <dbReference type="Rhea" id="RHEA-COMP:15719"/>
        <dbReference type="ChEBI" id="CHEBI:14649"/>
        <dbReference type="ChEBI" id="CHEBI:15377"/>
        <dbReference type="ChEBI" id="CHEBI:15378"/>
        <dbReference type="ChEBI" id="CHEBI:144029"/>
        <dbReference type="ChEBI" id="CHEBI:144051"/>
    </reaction>
    <physiologicalReaction direction="left-to-right" evidence="7">
        <dbReference type="Rhea" id="RHEA:60877"/>
    </physiologicalReaction>
</comment>
<evidence type="ECO:0000256" key="2">
    <source>
        <dbReference type="ARBA" id="ARBA00001947"/>
    </source>
</evidence>
<dbReference type="SUPFAM" id="SSF55811">
    <property type="entry name" value="Nudix"/>
    <property type="match status" value="1"/>
</dbReference>
<dbReference type="InterPro" id="IPR015797">
    <property type="entry name" value="NUDIX_hydrolase-like_dom_sf"/>
</dbReference>
<dbReference type="AlphaFoldDB" id="A0A516Q0S1"/>
<keyword evidence="5 8" id="KW-0378">Hydrolase</keyword>
<dbReference type="GO" id="GO:0046872">
    <property type="term" value="F:metal ion binding"/>
    <property type="evidence" value="ECO:0007669"/>
    <property type="project" value="UniProtKB-KW"/>
</dbReference>
<evidence type="ECO:0000256" key="3">
    <source>
        <dbReference type="ARBA" id="ARBA00009595"/>
    </source>
</evidence>
<evidence type="ECO:0000256" key="7">
    <source>
        <dbReference type="ARBA" id="ARBA00023679"/>
    </source>
</evidence>
<evidence type="ECO:0000313" key="11">
    <source>
        <dbReference type="EMBL" id="QDP97029.1"/>
    </source>
</evidence>
<dbReference type="Gene3D" id="3.90.79.10">
    <property type="entry name" value="Nucleoside Triphosphate Pyrophosphohydrolase"/>
    <property type="match status" value="1"/>
</dbReference>
<dbReference type="PROSITE" id="PS00893">
    <property type="entry name" value="NUDIX_BOX"/>
    <property type="match status" value="1"/>
</dbReference>
<dbReference type="GO" id="GO:0035529">
    <property type="term" value="F:NADH pyrophosphatase activity"/>
    <property type="evidence" value="ECO:0007669"/>
    <property type="project" value="TreeGrafter"/>
</dbReference>
<gene>
    <name evidence="11" type="ORF">FOE78_14830</name>
</gene>
<sequence length="136" mass="14772">MRERVAALIQRDGRLLMVRQRARGASGRHDGSLYRTPPGGEIEPGESAEQAVAREVMEEVGLTVTSTRYLTRIRHTGGTTTLFAVAVAVGEPVLGLDPDLVCDCPRLVGLEWVPAPDESAWLTDDAAARLKQPVLR</sequence>
<dbReference type="Pfam" id="PF00293">
    <property type="entry name" value="NUDIX"/>
    <property type="match status" value="1"/>
</dbReference>
<evidence type="ECO:0000256" key="8">
    <source>
        <dbReference type="RuleBase" id="RU003476"/>
    </source>
</evidence>
<evidence type="ECO:0000256" key="9">
    <source>
        <dbReference type="SAM" id="MobiDB-lite"/>
    </source>
</evidence>
<dbReference type="GO" id="GO:0005829">
    <property type="term" value="C:cytosol"/>
    <property type="evidence" value="ECO:0007669"/>
    <property type="project" value="TreeGrafter"/>
</dbReference>
<dbReference type="PANTHER" id="PTHR42904">
    <property type="entry name" value="NUDIX HYDROLASE, NUDC SUBFAMILY"/>
    <property type="match status" value="1"/>
</dbReference>
<evidence type="ECO:0000259" key="10">
    <source>
        <dbReference type="PROSITE" id="PS51462"/>
    </source>
</evidence>
<evidence type="ECO:0000256" key="4">
    <source>
        <dbReference type="ARBA" id="ARBA00022723"/>
    </source>
</evidence>
<evidence type="ECO:0000256" key="1">
    <source>
        <dbReference type="ARBA" id="ARBA00001946"/>
    </source>
</evidence>
<keyword evidence="4" id="KW-0479">Metal-binding</keyword>
<accession>A0A516Q0S1</accession>
<dbReference type="InterPro" id="IPR050241">
    <property type="entry name" value="NAD-cap_RNA_hydrolase_NudC"/>
</dbReference>
<comment type="cofactor">
    <cofactor evidence="2">
        <name>Zn(2+)</name>
        <dbReference type="ChEBI" id="CHEBI:29105"/>
    </cofactor>
</comment>
<evidence type="ECO:0000256" key="5">
    <source>
        <dbReference type="ARBA" id="ARBA00022801"/>
    </source>
</evidence>
<keyword evidence="6" id="KW-0460">Magnesium</keyword>
<name>A0A516Q0S1_9ACTN</name>